<protein>
    <submittedName>
        <fullName evidence="2">Uncharacterized protein</fullName>
    </submittedName>
</protein>
<evidence type="ECO:0000256" key="1">
    <source>
        <dbReference type="SAM" id="Phobius"/>
    </source>
</evidence>
<feature type="transmembrane region" description="Helical" evidence="1">
    <location>
        <begin position="6"/>
        <end position="28"/>
    </location>
</feature>
<sequence length="57" mass="6300">MEPVLLANIIGAVSWFAVGAGCISITGIKLRRSNAFKTLVCILAWPVWIFYCVNKED</sequence>
<dbReference type="Proteomes" id="UP000516307">
    <property type="component" value="Segment"/>
</dbReference>
<evidence type="ECO:0000313" key="3">
    <source>
        <dbReference type="Proteomes" id="UP000516307"/>
    </source>
</evidence>
<reference evidence="2 3" key="1">
    <citation type="submission" date="2019-06" db="EMBL/GenBank/DDBJ databases">
        <authorList>
            <person name="Lin W."/>
            <person name="Gao M."/>
            <person name="Li D."/>
        </authorList>
    </citation>
    <scope>NUCLEOTIDE SEQUENCE [LARGE SCALE GENOMIC DNA]</scope>
</reference>
<keyword evidence="1" id="KW-1133">Transmembrane helix</keyword>
<proteinExistence type="predicted"/>
<organism evidence="2 3">
    <name type="scientific">Enterobacter phage vB_EhoM-IME523</name>
    <dbReference type="NCBI Taxonomy" id="2596709"/>
    <lineage>
        <taxon>Viruses</taxon>
        <taxon>Duplodnaviria</taxon>
        <taxon>Heunggongvirae</taxon>
        <taxon>Uroviricota</taxon>
        <taxon>Caudoviricetes</taxon>
        <taxon>Pantevenvirales</taxon>
        <taxon>Straboviridae</taxon>
        <taxon>Tevenvirinae</taxon>
        <taxon>Kanagawavirus</taxon>
        <taxon>Kanagawavirus eclm</taxon>
    </lineage>
</organism>
<evidence type="ECO:0000313" key="2">
    <source>
        <dbReference type="EMBL" id="QEA10568.1"/>
    </source>
</evidence>
<keyword evidence="1" id="KW-0472">Membrane</keyword>
<name>A0A7G3KFD7_9CAUD</name>
<dbReference type="KEGG" id="vg:77925922"/>
<keyword evidence="1" id="KW-0812">Transmembrane</keyword>
<feature type="transmembrane region" description="Helical" evidence="1">
    <location>
        <begin position="35"/>
        <end position="51"/>
    </location>
</feature>
<dbReference type="RefSeq" id="YP_010650340.1">
    <property type="nucleotide sequence ID" value="NC_070777.1"/>
</dbReference>
<accession>A0A7G3KFD7</accession>
<keyword evidence="3" id="KW-1185">Reference proteome</keyword>
<dbReference type="EMBL" id="MN087708">
    <property type="protein sequence ID" value="QEA10568.1"/>
    <property type="molecule type" value="Genomic_DNA"/>
</dbReference>
<dbReference type="GeneID" id="77925922"/>